<dbReference type="KEGG" id="aace:A0U92_13465"/>
<keyword evidence="2" id="KW-1185">Reference proteome</keyword>
<organism evidence="1 2">
    <name type="scientific">Acetobacter aceti</name>
    <dbReference type="NCBI Taxonomy" id="435"/>
    <lineage>
        <taxon>Bacteria</taxon>
        <taxon>Pseudomonadati</taxon>
        <taxon>Pseudomonadota</taxon>
        <taxon>Alphaproteobacteria</taxon>
        <taxon>Acetobacterales</taxon>
        <taxon>Acetobacteraceae</taxon>
        <taxon>Acetobacter</taxon>
        <taxon>Acetobacter subgen. Acetobacter</taxon>
    </lineage>
</organism>
<dbReference type="Proteomes" id="UP000188937">
    <property type="component" value="Chromosome"/>
</dbReference>
<sequence>MGVQESSGGLTEAAGLLSTAVRCKPGSALRKIRDDQEWTAFTERPREIPAAFIMRVRMLFACTITGCAFNAHETGLNFEIQ</sequence>
<evidence type="ECO:0000313" key="2">
    <source>
        <dbReference type="Proteomes" id="UP000188937"/>
    </source>
</evidence>
<reference evidence="1 2" key="1">
    <citation type="submission" date="2016-03" db="EMBL/GenBank/DDBJ databases">
        <title>Acetic acid bacteria sequencing.</title>
        <authorList>
            <person name="Brandt J."/>
            <person name="Jakob F."/>
            <person name="Vogel R.F."/>
        </authorList>
    </citation>
    <scope>NUCLEOTIDE SEQUENCE [LARGE SCALE GENOMIC DNA]</scope>
    <source>
        <strain evidence="1 2">TMW2.1153</strain>
    </source>
</reference>
<accession>A0A1U9KIJ8</accession>
<evidence type="ECO:0000313" key="1">
    <source>
        <dbReference type="EMBL" id="AQS85613.1"/>
    </source>
</evidence>
<dbReference type="STRING" id="435.A0U92_13465"/>
<dbReference type="EMBL" id="CP014692">
    <property type="protein sequence ID" value="AQS85613.1"/>
    <property type="molecule type" value="Genomic_DNA"/>
</dbReference>
<proteinExistence type="predicted"/>
<name>A0A1U9KIJ8_ACEAC</name>
<dbReference type="AlphaFoldDB" id="A0A1U9KIJ8"/>
<protein>
    <submittedName>
        <fullName evidence="1">Uncharacterized protein</fullName>
    </submittedName>
</protein>
<gene>
    <name evidence="1" type="ORF">A0U92_13465</name>
</gene>